<keyword evidence="1" id="KW-0812">Transmembrane</keyword>
<evidence type="ECO:0000313" key="3">
    <source>
        <dbReference type="Proteomes" id="UP000429607"/>
    </source>
</evidence>
<feature type="transmembrane region" description="Helical" evidence="1">
    <location>
        <begin position="12"/>
        <end position="31"/>
    </location>
</feature>
<reference evidence="2 3" key="1">
    <citation type="submission" date="2018-09" db="EMBL/GenBank/DDBJ databases">
        <title>Genomic investigation of the strawberry pathogen Phytophthora fragariae indicates pathogenicity is determined by transcriptional variation in three key races.</title>
        <authorList>
            <person name="Adams T.M."/>
            <person name="Armitage A.D."/>
            <person name="Sobczyk M.K."/>
            <person name="Bates H.J."/>
            <person name="Dunwell J.M."/>
            <person name="Nellist C.F."/>
            <person name="Harrison R.J."/>
        </authorList>
    </citation>
    <scope>NUCLEOTIDE SEQUENCE [LARGE SCALE GENOMIC DNA]</scope>
    <source>
        <strain evidence="2 3">SCRP249</strain>
    </source>
</reference>
<gene>
    <name evidence="2" type="ORF">PR001_g32571</name>
</gene>
<keyword evidence="1" id="KW-0472">Membrane</keyword>
<protein>
    <submittedName>
        <fullName evidence="2">Uncharacterized protein</fullName>
    </submittedName>
</protein>
<organism evidence="2 3">
    <name type="scientific">Phytophthora rubi</name>
    <dbReference type="NCBI Taxonomy" id="129364"/>
    <lineage>
        <taxon>Eukaryota</taxon>
        <taxon>Sar</taxon>
        <taxon>Stramenopiles</taxon>
        <taxon>Oomycota</taxon>
        <taxon>Peronosporomycetes</taxon>
        <taxon>Peronosporales</taxon>
        <taxon>Peronosporaceae</taxon>
        <taxon>Phytophthora</taxon>
    </lineage>
</organism>
<evidence type="ECO:0000313" key="2">
    <source>
        <dbReference type="EMBL" id="KAE8954251.1"/>
    </source>
</evidence>
<keyword evidence="1" id="KW-1133">Transmembrane helix</keyword>
<dbReference type="Proteomes" id="UP000429607">
    <property type="component" value="Unassembled WGS sequence"/>
</dbReference>
<accession>A0A6A3GBW5</accession>
<sequence>MPSSRSSDDISGAVSGCLLVIHGSSGSLLVLSNAKLSRFWNLLVNTGVSWSTAFLARRFLCRWWCLGWHRDLSALRRHDHALALVRAGGLDLGELITEAVHKGAAAAIVGAGKEAQR</sequence>
<dbReference type="EMBL" id="QXFV01010030">
    <property type="protein sequence ID" value="KAE8954251.1"/>
    <property type="molecule type" value="Genomic_DNA"/>
</dbReference>
<name>A0A6A3GBW5_9STRA</name>
<evidence type="ECO:0000256" key="1">
    <source>
        <dbReference type="SAM" id="Phobius"/>
    </source>
</evidence>
<proteinExistence type="predicted"/>
<dbReference type="AlphaFoldDB" id="A0A6A3GBW5"/>
<comment type="caution">
    <text evidence="2">The sequence shown here is derived from an EMBL/GenBank/DDBJ whole genome shotgun (WGS) entry which is preliminary data.</text>
</comment>